<reference evidence="1 2" key="1">
    <citation type="submission" date="2021-07" db="EMBL/GenBank/DDBJ databases">
        <authorList>
            <person name="Palmer J.M."/>
        </authorList>
    </citation>
    <scope>NUCLEOTIDE SEQUENCE [LARGE SCALE GENOMIC DNA]</scope>
    <source>
        <strain evidence="1 2">AT_MEX2019</strain>
        <tissue evidence="1">Muscle</tissue>
    </source>
</reference>
<organism evidence="1 2">
    <name type="scientific">Ataeniobius toweri</name>
    <dbReference type="NCBI Taxonomy" id="208326"/>
    <lineage>
        <taxon>Eukaryota</taxon>
        <taxon>Metazoa</taxon>
        <taxon>Chordata</taxon>
        <taxon>Craniata</taxon>
        <taxon>Vertebrata</taxon>
        <taxon>Euteleostomi</taxon>
        <taxon>Actinopterygii</taxon>
        <taxon>Neopterygii</taxon>
        <taxon>Teleostei</taxon>
        <taxon>Neoteleostei</taxon>
        <taxon>Acanthomorphata</taxon>
        <taxon>Ovalentaria</taxon>
        <taxon>Atherinomorphae</taxon>
        <taxon>Cyprinodontiformes</taxon>
        <taxon>Goodeidae</taxon>
        <taxon>Ataeniobius</taxon>
    </lineage>
</organism>
<comment type="caution">
    <text evidence="1">The sequence shown here is derived from an EMBL/GenBank/DDBJ whole genome shotgun (WGS) entry which is preliminary data.</text>
</comment>
<name>A0ABU7B2E3_9TELE</name>
<keyword evidence="2" id="KW-1185">Reference proteome</keyword>
<gene>
    <name evidence="1" type="ORF">ATANTOWER_009946</name>
</gene>
<evidence type="ECO:0000313" key="1">
    <source>
        <dbReference type="EMBL" id="MED6244429.1"/>
    </source>
</evidence>
<evidence type="ECO:0000313" key="2">
    <source>
        <dbReference type="Proteomes" id="UP001345963"/>
    </source>
</evidence>
<accession>A0ABU7B2E3</accession>
<protein>
    <submittedName>
        <fullName evidence="1">Uncharacterized protein</fullName>
    </submittedName>
</protein>
<proteinExistence type="predicted"/>
<dbReference type="EMBL" id="JAHUTI010039562">
    <property type="protein sequence ID" value="MED6244429.1"/>
    <property type="molecule type" value="Genomic_DNA"/>
</dbReference>
<sequence length="146" mass="16874">MILFSGDLVVSKHYLFPKHWHHHNAVKHDFIVLNRKHVTLGTTVVSITKTAVFVCIPWRMQFPTSTLDFQNGANISKSSTFLDVQKLKAHKSETEHLYCTLLSLPVIGRKFFSFSLFCSLNEAQTCLNMLWQKIFFHFCASSRLQL</sequence>
<dbReference type="Proteomes" id="UP001345963">
    <property type="component" value="Unassembled WGS sequence"/>
</dbReference>